<feature type="compositionally biased region" description="Basic and acidic residues" evidence="1">
    <location>
        <begin position="745"/>
        <end position="755"/>
    </location>
</feature>
<feature type="compositionally biased region" description="Pro residues" evidence="1">
    <location>
        <begin position="497"/>
        <end position="507"/>
    </location>
</feature>
<dbReference type="EMBL" id="LUEZ02000010">
    <property type="protein sequence ID" value="RDB29318.1"/>
    <property type="molecule type" value="Genomic_DNA"/>
</dbReference>
<dbReference type="AlphaFoldDB" id="A0A369K5Z3"/>
<evidence type="ECO:0000313" key="3">
    <source>
        <dbReference type="Proteomes" id="UP000076154"/>
    </source>
</evidence>
<feature type="compositionally biased region" description="Polar residues" evidence="1">
    <location>
        <begin position="708"/>
        <end position="729"/>
    </location>
</feature>
<protein>
    <submittedName>
        <fullName evidence="2">Uncharacterized protein</fullName>
    </submittedName>
</protein>
<accession>A0A369K5Z3</accession>
<proteinExistence type="predicted"/>
<feature type="compositionally biased region" description="Polar residues" evidence="1">
    <location>
        <begin position="771"/>
        <end position="789"/>
    </location>
</feature>
<dbReference type="Proteomes" id="UP000076154">
    <property type="component" value="Unassembled WGS sequence"/>
</dbReference>
<feature type="region of interest" description="Disordered" evidence="1">
    <location>
        <begin position="745"/>
        <end position="816"/>
    </location>
</feature>
<evidence type="ECO:0000313" key="2">
    <source>
        <dbReference type="EMBL" id="RDB29318.1"/>
    </source>
</evidence>
<feature type="compositionally biased region" description="Polar residues" evidence="1">
    <location>
        <begin position="563"/>
        <end position="582"/>
    </location>
</feature>
<dbReference type="OrthoDB" id="3358646at2759"/>
<feature type="region of interest" description="Disordered" evidence="1">
    <location>
        <begin position="133"/>
        <end position="163"/>
    </location>
</feature>
<feature type="region of interest" description="Disordered" evidence="1">
    <location>
        <begin position="561"/>
        <end position="732"/>
    </location>
</feature>
<feature type="compositionally biased region" description="Basic and acidic residues" evidence="1">
    <location>
        <begin position="806"/>
        <end position="816"/>
    </location>
</feature>
<keyword evidence="3" id="KW-1185">Reference proteome</keyword>
<feature type="region of interest" description="Disordered" evidence="1">
    <location>
        <begin position="445"/>
        <end position="512"/>
    </location>
</feature>
<dbReference type="InParanoid" id="A0A369K5Z3"/>
<organism evidence="2 3">
    <name type="scientific">Hypsizygus marmoreus</name>
    <name type="common">White beech mushroom</name>
    <name type="synonym">Agaricus marmoreus</name>
    <dbReference type="NCBI Taxonomy" id="39966"/>
    <lineage>
        <taxon>Eukaryota</taxon>
        <taxon>Fungi</taxon>
        <taxon>Dikarya</taxon>
        <taxon>Basidiomycota</taxon>
        <taxon>Agaricomycotina</taxon>
        <taxon>Agaricomycetes</taxon>
        <taxon>Agaricomycetidae</taxon>
        <taxon>Agaricales</taxon>
        <taxon>Tricholomatineae</taxon>
        <taxon>Lyophyllaceae</taxon>
        <taxon>Hypsizygus</taxon>
    </lineage>
</organism>
<feature type="compositionally biased region" description="Basic and acidic residues" evidence="1">
    <location>
        <begin position="637"/>
        <end position="647"/>
    </location>
</feature>
<dbReference type="PANTHER" id="PTHR38696:SF1">
    <property type="entry name" value="MEDIATOR OF RNA POLYMERASE II TRANSCRIPTION SUBUNIT 13"/>
    <property type="match status" value="1"/>
</dbReference>
<comment type="caution">
    <text evidence="2">The sequence shown here is derived from an EMBL/GenBank/DDBJ whole genome shotgun (WGS) entry which is preliminary data.</text>
</comment>
<feature type="compositionally biased region" description="Polar residues" evidence="1">
    <location>
        <begin position="479"/>
        <end position="488"/>
    </location>
</feature>
<reference evidence="2" key="1">
    <citation type="submission" date="2018-04" db="EMBL/GenBank/DDBJ databases">
        <title>Whole genome sequencing of Hypsizygus marmoreus.</title>
        <authorList>
            <person name="Choi I.-G."/>
            <person name="Min B."/>
            <person name="Kim J.-G."/>
            <person name="Kim S."/>
            <person name="Oh Y.-L."/>
            <person name="Kong W.-S."/>
            <person name="Park H."/>
            <person name="Jeong J."/>
            <person name="Song E.-S."/>
        </authorList>
    </citation>
    <scope>NUCLEOTIDE SEQUENCE [LARGE SCALE GENOMIC DNA]</scope>
    <source>
        <strain evidence="2">51987-8</strain>
    </source>
</reference>
<feature type="region of interest" description="Disordered" evidence="1">
    <location>
        <begin position="358"/>
        <end position="391"/>
    </location>
</feature>
<gene>
    <name evidence="2" type="ORF">Hypma_015348</name>
</gene>
<name>A0A369K5Z3_HYPMA</name>
<evidence type="ECO:0000256" key="1">
    <source>
        <dbReference type="SAM" id="MobiDB-lite"/>
    </source>
</evidence>
<sequence length="816" mass="88231">MPQQSSASTPNSQQDAGFVPRKEFIREQKPAPNVFAILAIASSSFIRLYSFPQNLVTALRRLLEHQSVLLAFREDVQQNLCEFTLDGKPWANAKSVKSEKLLVDILSVIFQCGYSYLSTLDYGRENDDRLAMAFSKPSTSSPGSRAGTPLPASVRESIGSVSSEKPRSRKVPFALSFASATVMRVIAPPLHLTPAVLQAVRGSWPRGVVSEKKVGENSFEFRLKGYKWFQQDTFATDSLRYILTLLSSLDAQSFTLLASISLTNRSRVKDLWIFTAPAPSSTEDLMRQESPATSFLNSSHGEIKRRLHGPEVSTFNTLGPGQTSVNQHRRLATDPNVSLSQPPPFQHIRAATEDGHNVQFTSGDRHENFATSSPSPMTSSPGLLRKPAPRAQVPVSVIHEVDPSEMEVIRANLPSMVSSNAENMTGVGTARFSPDVFYATTPFGGTGSGGRSVPPIAPAPVHAFKRERPTTPPNRTRSSLRPVSTRSKTPPLLVSNPPSPSASPPRNSPYFSEQRDTVAPIVNASTVTPPLLGAGAFRDSAFSSSTDASCEIPVKWTGIGDRFTQNPVQSQEQNGRPQNKRASSGPMLPGGWQPTPIEERPEEGGSSITSHPTSEEKAGVQTPIHEVSSRISSPELTHPDGRLRKSEAALVDMIAETSQPPLPQPTHSRAVDSPSSGSGQGWVLVNVESTASPSPAGHPVSDGRHISQAPQPLHNTNIPQQTPDQTASPQAKAIVIMDAMDANKQKAKLNEDGSPGKKRFFGLVRKGSKKVPTSASGESASNENISTKPRSGLRDKLRLIGTPEAPRNEQKRRSID</sequence>
<feature type="compositionally biased region" description="Low complexity" evidence="1">
    <location>
        <begin position="371"/>
        <end position="381"/>
    </location>
</feature>
<dbReference type="PANTHER" id="PTHR38696">
    <property type="entry name" value="MEDIATOR OF RNA POLYMERASE II TRANSCRIPTION SUBUNIT 13"/>
    <property type="match status" value="1"/>
</dbReference>